<dbReference type="GO" id="GO:0010181">
    <property type="term" value="F:FMN binding"/>
    <property type="evidence" value="ECO:0007669"/>
    <property type="project" value="InterPro"/>
</dbReference>
<dbReference type="Pfam" id="PF10589">
    <property type="entry name" value="NADH_4Fe-4S"/>
    <property type="match status" value="1"/>
</dbReference>
<dbReference type="AlphaFoldDB" id="A0A1W1XU23"/>
<dbReference type="PANTHER" id="PTHR42783">
    <property type="entry name" value="GLUTAMATE SYNTHASE [NADPH] SMALL CHAIN"/>
    <property type="match status" value="1"/>
</dbReference>
<dbReference type="Gene3D" id="1.20.1440.230">
    <property type="entry name" value="NADH-ubiquinone oxidoreductase 51kDa subunit, iron-sulphur binding domain"/>
    <property type="match status" value="1"/>
</dbReference>
<evidence type="ECO:0000256" key="1">
    <source>
        <dbReference type="SAM" id="MobiDB-lite"/>
    </source>
</evidence>
<dbReference type="SUPFAM" id="SSF51971">
    <property type="entry name" value="Nucleotide-binding domain"/>
    <property type="match status" value="1"/>
</dbReference>
<dbReference type="PROSITE" id="PS00645">
    <property type="entry name" value="COMPLEX1_51K_2"/>
    <property type="match status" value="1"/>
</dbReference>
<dbReference type="InterPro" id="IPR019575">
    <property type="entry name" value="Nuop51_4Fe4S-bd"/>
</dbReference>
<dbReference type="InterPro" id="IPR028261">
    <property type="entry name" value="DPD_II"/>
</dbReference>
<dbReference type="SUPFAM" id="SSF46548">
    <property type="entry name" value="alpha-helical ferredoxin"/>
    <property type="match status" value="2"/>
</dbReference>
<dbReference type="GO" id="GO:0008137">
    <property type="term" value="F:NADH dehydrogenase (ubiquinone) activity"/>
    <property type="evidence" value="ECO:0007669"/>
    <property type="project" value="InterPro"/>
</dbReference>
<gene>
    <name evidence="3" type="ORF">SAMN02746041_02965</name>
</gene>
<dbReference type="InterPro" id="IPR023753">
    <property type="entry name" value="FAD/NAD-binding_dom"/>
</dbReference>
<evidence type="ECO:0000259" key="2">
    <source>
        <dbReference type="SMART" id="SM00928"/>
    </source>
</evidence>
<feature type="compositionally biased region" description="Pro residues" evidence="1">
    <location>
        <begin position="1"/>
        <end position="11"/>
    </location>
</feature>
<proteinExistence type="predicted"/>
<dbReference type="GO" id="GO:0016491">
    <property type="term" value="F:oxidoreductase activity"/>
    <property type="evidence" value="ECO:0007669"/>
    <property type="project" value="InterPro"/>
</dbReference>
<dbReference type="PANTHER" id="PTHR42783:SF3">
    <property type="entry name" value="GLUTAMATE SYNTHASE [NADPH] SMALL CHAIN-RELATED"/>
    <property type="match status" value="1"/>
</dbReference>
<feature type="domain" description="NADH-ubiquinone oxidoreductase 51kDa subunit iron-sulphur binding" evidence="2">
    <location>
        <begin position="87"/>
        <end position="132"/>
    </location>
</feature>
<evidence type="ECO:0000313" key="4">
    <source>
        <dbReference type="Proteomes" id="UP000192783"/>
    </source>
</evidence>
<accession>A0A1W1XU23</accession>
<dbReference type="Proteomes" id="UP000192783">
    <property type="component" value="Unassembled WGS sequence"/>
</dbReference>
<dbReference type="EMBL" id="FWXF01000021">
    <property type="protein sequence ID" value="SMC27469.1"/>
    <property type="molecule type" value="Genomic_DNA"/>
</dbReference>
<dbReference type="InterPro" id="IPR037207">
    <property type="entry name" value="Nuop51_4Fe4S-bd_sf"/>
</dbReference>
<evidence type="ECO:0000313" key="3">
    <source>
        <dbReference type="EMBL" id="SMC27469.1"/>
    </source>
</evidence>
<feature type="region of interest" description="Disordered" evidence="1">
    <location>
        <begin position="1"/>
        <end position="22"/>
    </location>
</feature>
<dbReference type="STRING" id="1121390.SAMN02746041_02965"/>
<organism evidence="3 4">
    <name type="scientific">Desulfacinum hydrothermale DSM 13146</name>
    <dbReference type="NCBI Taxonomy" id="1121390"/>
    <lineage>
        <taxon>Bacteria</taxon>
        <taxon>Pseudomonadati</taxon>
        <taxon>Thermodesulfobacteriota</taxon>
        <taxon>Syntrophobacteria</taxon>
        <taxon>Syntrophobacterales</taxon>
        <taxon>Syntrophobacteraceae</taxon>
        <taxon>Desulfacinum</taxon>
    </lineage>
</organism>
<reference evidence="3 4" key="1">
    <citation type="submission" date="2017-04" db="EMBL/GenBank/DDBJ databases">
        <authorList>
            <person name="Afonso C.L."/>
            <person name="Miller P.J."/>
            <person name="Scott M.A."/>
            <person name="Spackman E."/>
            <person name="Goraichik I."/>
            <person name="Dimitrov K.M."/>
            <person name="Suarez D.L."/>
            <person name="Swayne D.E."/>
        </authorList>
    </citation>
    <scope>NUCLEOTIDE SEQUENCE [LARGE SCALE GENOMIC DNA]</scope>
    <source>
        <strain evidence="3 4">DSM 13146</strain>
    </source>
</reference>
<protein>
    <submittedName>
        <fullName evidence="3">Formate dehydrogenase beta subunit</fullName>
    </submittedName>
</protein>
<keyword evidence="4" id="KW-1185">Reference proteome</keyword>
<dbReference type="InterPro" id="IPR036188">
    <property type="entry name" value="FAD/NAD-bd_sf"/>
</dbReference>
<sequence length="679" mass="75923">MAWMPSGPPWVPRRARQTPNRRTGEETLADIVFGIWDGQTVHPGKDALWTPKLTPLQDVAEYEPGNPIQAIMGWDGFFVFDPSVDLVDMARAYMEVVQRESCGKCVPCRMGTRVAVDLLTRIADGKGSEEDLHTLRRVACLVRDASMCELGHTGMNGVLYLLEHYEGVFRESIVQGVRHPRRSYHTKVTAPCIEACPERLDIPAYIDTIRSGRYTDSLSIIQEKNPLASVCGRVCVRFCEFACRRGMLDDPVNIKHLKRFVSDVELEAAVKKQAKQVSLSPDAKRVAIIGAGPAGITAAYHLLRKGHRVEIFEAMDEPGGMATYGIPDYRLPRQVLRNEAQVVLEMGGRIHYNQRLGQDFTLKDLRDRGFEAIFLAVGCWVGMRLGIPGEELEPKGYYVGVDFLRHVNRRDPLDMGTKVVVVGGGNVAMDCSRSSLRMGANEVHLVYRRTKAEMPADKVEIHEAEEEGVHFHFLTNPTRLLVEDGRVVGLECIRMELGEPDSSGRRRPVPVEGSEFVIECDMVLPAIGQKMDVRCLGDPPVLKLTRWNTVEVNPDTLQTSMECVFAGGDCVSGPATLIEAMAAGFRVSHSIDQYLRHGRVELTEEERMSRVLRAVSAVDEDMVDRLARGVQRIQIPTRSVQERVDDFEEVEMGLTPEDALLEADRCLRCYRILLVATAK</sequence>
<dbReference type="PRINTS" id="PR00419">
    <property type="entry name" value="ADXRDTASE"/>
</dbReference>
<dbReference type="Pfam" id="PF14691">
    <property type="entry name" value="Fer4_20"/>
    <property type="match status" value="1"/>
</dbReference>
<dbReference type="InterPro" id="IPR001949">
    <property type="entry name" value="NADH-UbQ_OxRdtase_51kDa_CS"/>
</dbReference>
<dbReference type="GO" id="GO:0051539">
    <property type="term" value="F:4 iron, 4 sulfur cluster binding"/>
    <property type="evidence" value="ECO:0007669"/>
    <property type="project" value="InterPro"/>
</dbReference>
<dbReference type="Pfam" id="PF07992">
    <property type="entry name" value="Pyr_redox_2"/>
    <property type="match status" value="1"/>
</dbReference>
<name>A0A1W1XU23_9BACT</name>
<dbReference type="InterPro" id="IPR009051">
    <property type="entry name" value="Helical_ferredxn"/>
</dbReference>
<dbReference type="SUPFAM" id="SSF140490">
    <property type="entry name" value="Nqo1C-terminal domain-like"/>
    <property type="match status" value="1"/>
</dbReference>
<dbReference type="Gene3D" id="1.10.1060.10">
    <property type="entry name" value="Alpha-helical ferredoxin"/>
    <property type="match status" value="1"/>
</dbReference>
<dbReference type="Gene3D" id="3.50.50.60">
    <property type="entry name" value="FAD/NAD(P)-binding domain"/>
    <property type="match status" value="3"/>
</dbReference>
<dbReference type="SMART" id="SM00928">
    <property type="entry name" value="NADH_4Fe-4S"/>
    <property type="match status" value="1"/>
</dbReference>